<dbReference type="GO" id="GO:0046325">
    <property type="term" value="P:negative regulation of D-glucose import"/>
    <property type="evidence" value="ECO:0007669"/>
    <property type="project" value="Ensembl"/>
</dbReference>
<dbReference type="GO" id="GO:0030073">
    <property type="term" value="P:insulin secretion"/>
    <property type="evidence" value="ECO:0007669"/>
    <property type="project" value="Ensembl"/>
</dbReference>
<dbReference type="Proteomes" id="UP000002279">
    <property type="component" value="Chromosome 10"/>
</dbReference>
<evidence type="ECO:0000256" key="2">
    <source>
        <dbReference type="ARBA" id="ARBA00005834"/>
    </source>
</evidence>
<evidence type="ECO:0000256" key="8">
    <source>
        <dbReference type="SAM" id="SignalP"/>
    </source>
</evidence>
<dbReference type="GO" id="GO:0005179">
    <property type="term" value="F:hormone activity"/>
    <property type="evidence" value="ECO:0000318"/>
    <property type="project" value="GO_Central"/>
</dbReference>
<dbReference type="GO" id="GO:0021954">
    <property type="term" value="P:central nervous system neuron development"/>
    <property type="evidence" value="ECO:0007669"/>
    <property type="project" value="Ensembl"/>
</dbReference>
<evidence type="ECO:0000313" key="9">
    <source>
        <dbReference type="Ensembl" id="ENSOANP00000001265.1"/>
    </source>
</evidence>
<dbReference type="InterPro" id="IPR000065">
    <property type="entry name" value="Leptin"/>
</dbReference>
<dbReference type="OrthoDB" id="9872512at2759"/>
<dbReference type="GO" id="GO:0042307">
    <property type="term" value="P:positive regulation of protein import into nucleus"/>
    <property type="evidence" value="ECO:0007669"/>
    <property type="project" value="Ensembl"/>
</dbReference>
<dbReference type="GO" id="GO:0030217">
    <property type="term" value="P:T cell differentiation"/>
    <property type="evidence" value="ECO:0007669"/>
    <property type="project" value="Ensembl"/>
</dbReference>
<dbReference type="GO" id="GO:0042102">
    <property type="term" value="P:positive regulation of T cell proliferation"/>
    <property type="evidence" value="ECO:0007669"/>
    <property type="project" value="Ensembl"/>
</dbReference>
<evidence type="ECO:0000256" key="3">
    <source>
        <dbReference type="ARBA" id="ARBA00021421"/>
    </source>
</evidence>
<dbReference type="CTD" id="3952"/>
<dbReference type="GO" id="GO:0010507">
    <property type="term" value="P:negative regulation of autophagy"/>
    <property type="evidence" value="ECO:0007669"/>
    <property type="project" value="Ensembl"/>
</dbReference>
<dbReference type="eggNOG" id="ENOG502S5K5">
    <property type="taxonomic scope" value="Eukaryota"/>
</dbReference>
<comment type="similarity">
    <text evidence="2 6">Belongs to the leptin family.</text>
</comment>
<dbReference type="GO" id="GO:0001936">
    <property type="term" value="P:regulation of endothelial cell proliferation"/>
    <property type="evidence" value="ECO:0007669"/>
    <property type="project" value="Ensembl"/>
</dbReference>
<keyword evidence="8" id="KW-0732">Signal</keyword>
<dbReference type="GO" id="GO:0005737">
    <property type="term" value="C:cytoplasm"/>
    <property type="evidence" value="ECO:0007669"/>
    <property type="project" value="Ensembl"/>
</dbReference>
<dbReference type="Pfam" id="PF02024">
    <property type="entry name" value="Leptin"/>
    <property type="match status" value="1"/>
</dbReference>
<dbReference type="GO" id="GO:0006635">
    <property type="term" value="P:fatty acid beta-oxidation"/>
    <property type="evidence" value="ECO:0007669"/>
    <property type="project" value="Ensembl"/>
</dbReference>
<protein>
    <recommendedName>
        <fullName evidence="3 6">Leptin</fullName>
    </recommendedName>
    <alternativeName>
        <fullName evidence="5 6">Obesity factor</fullName>
    </alternativeName>
</protein>
<dbReference type="PIRSF" id="PIRSF001837">
    <property type="entry name" value="Leptin"/>
    <property type="match status" value="1"/>
</dbReference>
<dbReference type="GO" id="GO:0008206">
    <property type="term" value="P:bile acid metabolic process"/>
    <property type="evidence" value="ECO:0007669"/>
    <property type="project" value="Ensembl"/>
</dbReference>
<comment type="subcellular location">
    <subcellularLocation>
        <location evidence="1 6">Secreted</location>
    </subcellularLocation>
</comment>
<dbReference type="GO" id="GO:0042269">
    <property type="term" value="P:regulation of natural killer cell mediated cytotoxicity"/>
    <property type="evidence" value="ECO:0007669"/>
    <property type="project" value="Ensembl"/>
</dbReference>
<dbReference type="GeneTree" id="ENSGT00390000011772"/>
<organism evidence="9 10">
    <name type="scientific">Ornithorhynchus anatinus</name>
    <name type="common">Duckbill platypus</name>
    <dbReference type="NCBI Taxonomy" id="9258"/>
    <lineage>
        <taxon>Eukaryota</taxon>
        <taxon>Metazoa</taxon>
        <taxon>Chordata</taxon>
        <taxon>Craniata</taxon>
        <taxon>Vertebrata</taxon>
        <taxon>Euteleostomi</taxon>
        <taxon>Mammalia</taxon>
        <taxon>Monotremata</taxon>
        <taxon>Ornithorhynchidae</taxon>
        <taxon>Ornithorhynchus</taxon>
    </lineage>
</organism>
<dbReference type="GO" id="GO:0050796">
    <property type="term" value="P:regulation of insulin secretion"/>
    <property type="evidence" value="ECO:0007669"/>
    <property type="project" value="Ensembl"/>
</dbReference>
<evidence type="ECO:0000256" key="1">
    <source>
        <dbReference type="ARBA" id="ARBA00004613"/>
    </source>
</evidence>
<dbReference type="OMA" id="MRCGPLC"/>
<gene>
    <name evidence="9" type="primary">LEP</name>
</gene>
<dbReference type="PRINTS" id="PR00495">
    <property type="entry name" value="LEPTIN"/>
</dbReference>
<dbReference type="GO" id="GO:0050810">
    <property type="term" value="P:regulation of steroid biosynthetic process"/>
    <property type="evidence" value="ECO:0007669"/>
    <property type="project" value="Ensembl"/>
</dbReference>
<proteinExistence type="inferred from homology"/>
<dbReference type="HOGENOM" id="CLU_132715_0_0_1"/>
<feature type="chain" id="PRO_5003339304" description="Leptin" evidence="8">
    <location>
        <begin position="20"/>
        <end position="167"/>
    </location>
</feature>
<dbReference type="InterPro" id="IPR009079">
    <property type="entry name" value="4_helix_cytokine-like_core"/>
</dbReference>
<dbReference type="GO" id="GO:0038108">
    <property type="term" value="P:negative regulation of appetite by leptin-mediated signaling pathway"/>
    <property type="evidence" value="ECO:0000318"/>
    <property type="project" value="GO_Central"/>
</dbReference>
<dbReference type="GO" id="GO:1900745">
    <property type="term" value="P:positive regulation of p38MAPK cascade"/>
    <property type="evidence" value="ECO:0007669"/>
    <property type="project" value="Ensembl"/>
</dbReference>
<dbReference type="STRING" id="9258.ENSOANP00000001265"/>
<keyword evidence="10" id="KW-1185">Reference proteome</keyword>
<dbReference type="GO" id="GO:0051897">
    <property type="term" value="P:positive regulation of phosphatidylinositol 3-kinase/protein kinase B signal transduction"/>
    <property type="evidence" value="ECO:0007669"/>
    <property type="project" value="Ensembl"/>
</dbReference>
<dbReference type="SUPFAM" id="SSF47266">
    <property type="entry name" value="4-helical cytokines"/>
    <property type="match status" value="1"/>
</dbReference>
<dbReference type="GO" id="GO:0098868">
    <property type="term" value="P:bone growth"/>
    <property type="evidence" value="ECO:0007669"/>
    <property type="project" value="Ensembl"/>
</dbReference>
<dbReference type="GO" id="GO:0005615">
    <property type="term" value="C:extracellular space"/>
    <property type="evidence" value="ECO:0000318"/>
    <property type="project" value="GO_Central"/>
</dbReference>
<comment type="function">
    <text evidence="6">Key player in the regulation of energy balance and body weight control. Once released into the circulation, has central and peripheral effects by binding LEPR, found in many tissues, which results in the activation of several major signaling pathways. In the hypothalamus, acts as an appetite-regulating factor that induces a decrease in food intake and an increase in energy consumption by inducing anorexinogenic factors and suppressing orexigenic neuropeptides, also regulates bone mass and secretion of hypothalamo-pituitary-adrenal hormones. In the periphery, increases basal metabolism, influences reproductive function, regulates pancreatic beta-cell function and insulin secretion, is pro-angiogenic for endothelial cell and affects innate and adaptive immunity. In the arcuate nucleus of the hypothalamus, activates by depolarization POMC neurons inducing FOS and SOCS3 expression to release anorexigenic peptides and inhibits by hyperpolarization NPY neurons inducing SOCS3 with a consequent reduction on release of orexigenic peptides. In addition to its known satiety inducing effect, has a modulatory role in nutrient absorption. In the intestine, reduces glucose absorption by enterocytes by activating PKC and leading to a sequential activation of p38, PI3K and ERK signaling pathways which exerts an inhibitory effect on glucose absorption. Acts as a growth factor on certain tissues, through the activation of different signaling pathways increases expression of genes involved in cell cycle regulation such as CCND1, via JAK2-STAT3 pathway, or VEGFA, via MAPK1/3 and PI3K-AKT1 pathways. May also play an apoptotic role via JAK2-STAT3 pathway and up-regulation of BIRC5 expression. Pro-angiogenic, has mitogenic activity on vascular endothelial cells and plays a role in matrix remodeling by regulating the expression of matrix metalloproteinases (MMPs) and tissue inhibitors of metalloproteinases (TIMPs). In innate immunity, modulates the activity and function of neutrophils by increasing chemotaxis and the secretion of oxygen radicals. Increases phagocytosis by macrophages and enhances secretion of pro-inflammatory mediators. Increases cytotoxic ability of NK cells. Plays a pro-inflammatory role, in synergy with IL1B, by inducing NOS2 which promotes the production of IL6, IL8 and Prostaglandin E2, through a signaling pathway that involves JAK2, PI3K, MAP2K1/MEK1 and MAPK14/p38. In adaptive immunity, promotes the switch of memory T-cells towards T helper-1 cell immune responses. Increases CD4(+)CD25(-) T-cell proliferation and reduces autophagy during TCR (T-cell receptor) stimulation, through MTOR signaling pathway activation and BCL2 up-regulation.</text>
</comment>
<accession>F6PLK2</accession>
<dbReference type="GO" id="GO:0032310">
    <property type="term" value="P:prostaglandin secretion"/>
    <property type="evidence" value="ECO:0007669"/>
    <property type="project" value="Ensembl"/>
</dbReference>
<dbReference type="GO" id="GO:0032008">
    <property type="term" value="P:positive regulation of TOR signaling"/>
    <property type="evidence" value="ECO:0007669"/>
    <property type="project" value="Ensembl"/>
</dbReference>
<dbReference type="GO" id="GO:0045765">
    <property type="term" value="P:regulation of angiogenesis"/>
    <property type="evidence" value="ECO:0007669"/>
    <property type="project" value="Ensembl"/>
</dbReference>
<dbReference type="GO" id="GO:0001525">
    <property type="term" value="P:angiogenesis"/>
    <property type="evidence" value="ECO:0007669"/>
    <property type="project" value="Ensembl"/>
</dbReference>
<dbReference type="GO" id="GO:0006006">
    <property type="term" value="P:glucose metabolic process"/>
    <property type="evidence" value="ECO:0007669"/>
    <property type="project" value="Ensembl"/>
</dbReference>
<dbReference type="GO" id="GO:0042755">
    <property type="term" value="P:eating behavior"/>
    <property type="evidence" value="ECO:0007669"/>
    <property type="project" value="Ensembl"/>
</dbReference>
<dbReference type="GO" id="GO:1990460">
    <property type="term" value="F:leptin receptor binding"/>
    <property type="evidence" value="ECO:0000318"/>
    <property type="project" value="GO_Central"/>
</dbReference>
<dbReference type="AlphaFoldDB" id="F6PLK2"/>
<dbReference type="GO" id="GO:0070093">
    <property type="term" value="P:negative regulation of glucagon secretion"/>
    <property type="evidence" value="ECO:0007669"/>
    <property type="project" value="Ensembl"/>
</dbReference>
<dbReference type="GO" id="GO:0032868">
    <property type="term" value="P:response to insulin"/>
    <property type="evidence" value="ECO:0000318"/>
    <property type="project" value="GO_Central"/>
</dbReference>
<dbReference type="GO" id="GO:1900015">
    <property type="term" value="P:regulation of cytokine production involved in inflammatory response"/>
    <property type="evidence" value="ECO:0007669"/>
    <property type="project" value="Ensembl"/>
</dbReference>
<dbReference type="PANTHER" id="PTHR11724">
    <property type="entry name" value="LEPTIN"/>
    <property type="match status" value="1"/>
</dbReference>
<dbReference type="InParanoid" id="F6PLK2"/>
<dbReference type="GO" id="GO:0032735">
    <property type="term" value="P:positive regulation of interleukin-12 production"/>
    <property type="evidence" value="ECO:0007669"/>
    <property type="project" value="Ensembl"/>
</dbReference>
<dbReference type="GO" id="GO:0002021">
    <property type="term" value="P:response to dietary excess"/>
    <property type="evidence" value="ECO:0007669"/>
    <property type="project" value="Ensembl"/>
</dbReference>
<dbReference type="GO" id="GO:0006909">
    <property type="term" value="P:phagocytosis"/>
    <property type="evidence" value="ECO:0007669"/>
    <property type="project" value="Ensembl"/>
</dbReference>
<dbReference type="GO" id="GO:0042445">
    <property type="term" value="P:hormone metabolic process"/>
    <property type="evidence" value="ECO:0007669"/>
    <property type="project" value="Ensembl"/>
</dbReference>
<sequence length="167" mass="19080">MRCILLYGFLCVWQHLYYSHPISIEKIQADTKTLTKTIITRIIQLSNRNGVSTDQRVSGLDFIPGNQQFQNLADMDQTLAVYQQILSSLPMPDRTQISNDLENLRSLFALLATLKNCPFTRSDGLDTMEIWGGIVEESLYSTEVVTLDRLRKSLKNIEKQLDHIQGC</sequence>
<evidence type="ECO:0000256" key="6">
    <source>
        <dbReference type="PIRNR" id="PIRNR001837"/>
    </source>
</evidence>
<dbReference type="GO" id="GO:0006112">
    <property type="term" value="P:energy reserve metabolic process"/>
    <property type="evidence" value="ECO:0000318"/>
    <property type="project" value="GO_Central"/>
</dbReference>
<dbReference type="GO" id="GO:0007259">
    <property type="term" value="P:cell surface receptor signaling pathway via JAK-STAT"/>
    <property type="evidence" value="ECO:0007669"/>
    <property type="project" value="Ensembl"/>
</dbReference>
<dbReference type="GO" id="GO:0032755">
    <property type="term" value="P:positive regulation of interleukin-6 production"/>
    <property type="evidence" value="ECO:0007669"/>
    <property type="project" value="Ensembl"/>
</dbReference>
<feature type="signal peptide" evidence="8">
    <location>
        <begin position="1"/>
        <end position="19"/>
    </location>
</feature>
<dbReference type="GO" id="GO:0046427">
    <property type="term" value="P:positive regulation of receptor signaling pathway via JAK-STAT"/>
    <property type="evidence" value="ECO:0000318"/>
    <property type="project" value="GO_Central"/>
</dbReference>
<dbReference type="GO" id="GO:0050892">
    <property type="term" value="P:intestinal absorption"/>
    <property type="evidence" value="ECO:0007669"/>
    <property type="project" value="Ensembl"/>
</dbReference>
<dbReference type="GO" id="GO:0051541">
    <property type="term" value="P:elastin metabolic process"/>
    <property type="evidence" value="ECO:0007669"/>
    <property type="project" value="Ensembl"/>
</dbReference>
<dbReference type="GO" id="GO:0035904">
    <property type="term" value="P:aorta development"/>
    <property type="evidence" value="ECO:0007669"/>
    <property type="project" value="Ensembl"/>
</dbReference>
<keyword evidence="4 6" id="KW-0964">Secreted</keyword>
<dbReference type="GO" id="GO:0032869">
    <property type="term" value="P:cellular response to insulin stimulus"/>
    <property type="evidence" value="ECO:0007669"/>
    <property type="project" value="Ensembl"/>
</dbReference>
<dbReference type="GO" id="GO:0006111">
    <property type="term" value="P:regulation of gluconeogenesis"/>
    <property type="evidence" value="ECO:0007669"/>
    <property type="project" value="Ensembl"/>
</dbReference>
<feature type="disulfide bond" evidence="7">
    <location>
        <begin position="117"/>
        <end position="167"/>
    </location>
</feature>
<evidence type="ECO:0000256" key="4">
    <source>
        <dbReference type="ARBA" id="ARBA00022525"/>
    </source>
</evidence>
<evidence type="ECO:0000256" key="5">
    <source>
        <dbReference type="ARBA" id="ARBA00030981"/>
    </source>
</evidence>
<dbReference type="GO" id="GO:0120162">
    <property type="term" value="P:positive regulation of cold-induced thermogenesis"/>
    <property type="evidence" value="ECO:0007669"/>
    <property type="project" value="Ensembl"/>
</dbReference>
<dbReference type="GO" id="GO:0042593">
    <property type="term" value="P:glucose homeostasis"/>
    <property type="evidence" value="ECO:0007669"/>
    <property type="project" value="Ensembl"/>
</dbReference>
<reference evidence="9" key="3">
    <citation type="submission" date="2025-09" db="UniProtKB">
        <authorList>
            <consortium name="Ensembl"/>
        </authorList>
    </citation>
    <scope>IDENTIFICATION</scope>
    <source>
        <strain evidence="9">Glennie</strain>
    </source>
</reference>
<dbReference type="GO" id="GO:0006629">
    <property type="term" value="P:lipid metabolic process"/>
    <property type="evidence" value="ECO:0000318"/>
    <property type="project" value="GO_Central"/>
</dbReference>
<dbReference type="GO" id="GO:0060612">
    <property type="term" value="P:adipose tissue development"/>
    <property type="evidence" value="ECO:0007669"/>
    <property type="project" value="Ensembl"/>
</dbReference>
<dbReference type="GO" id="GO:0030300">
    <property type="term" value="P:regulation of intestinal cholesterol absorption"/>
    <property type="evidence" value="ECO:0007669"/>
    <property type="project" value="Ensembl"/>
</dbReference>
<dbReference type="GO" id="GO:0003677">
    <property type="term" value="F:DNA binding"/>
    <property type="evidence" value="ECO:0007669"/>
    <property type="project" value="Ensembl"/>
</dbReference>
<evidence type="ECO:0000256" key="7">
    <source>
        <dbReference type="PIRSR" id="PIRSR001837-1"/>
    </source>
</evidence>
<dbReference type="GO" id="GO:0008340">
    <property type="term" value="P:determination of adult lifespan"/>
    <property type="evidence" value="ECO:0007669"/>
    <property type="project" value="Ensembl"/>
</dbReference>
<dbReference type="GO" id="GO:0032757">
    <property type="term" value="P:positive regulation of interleukin-8 production"/>
    <property type="evidence" value="ECO:0007669"/>
    <property type="project" value="Ensembl"/>
</dbReference>
<reference evidence="9 10" key="1">
    <citation type="journal article" date="2008" name="Nature">
        <title>Genome analysis of the platypus reveals unique signatures of evolution.</title>
        <authorList>
            <person name="Warren W.C."/>
            <person name="Hillier L.W."/>
            <person name="Marshall Graves J.A."/>
            <person name="Birney E."/>
            <person name="Ponting C.P."/>
            <person name="Grutzner F."/>
            <person name="Belov K."/>
            <person name="Miller W."/>
            <person name="Clarke L."/>
            <person name="Chinwalla A.T."/>
            <person name="Yang S.P."/>
            <person name="Heger A."/>
            <person name="Locke D.P."/>
            <person name="Miethke P."/>
            <person name="Waters P.D."/>
            <person name="Veyrunes F."/>
            <person name="Fulton L."/>
            <person name="Fulton B."/>
            <person name="Graves T."/>
            <person name="Wallis J."/>
            <person name="Puente X.S."/>
            <person name="Lopez-Otin C."/>
            <person name="Ordonez G.R."/>
            <person name="Eichler E.E."/>
            <person name="Chen L."/>
            <person name="Cheng Z."/>
            <person name="Deakin J.E."/>
            <person name="Alsop A."/>
            <person name="Thompson K."/>
            <person name="Kirby P."/>
            <person name="Papenfuss A.T."/>
            <person name="Wakefield M.J."/>
            <person name="Olender T."/>
            <person name="Lancet D."/>
            <person name="Huttley G.A."/>
            <person name="Smit A.F."/>
            <person name="Pask A."/>
            <person name="Temple-Smith P."/>
            <person name="Batzer M.A."/>
            <person name="Walker J.A."/>
            <person name="Konkel M.K."/>
            <person name="Harris R.S."/>
            <person name="Whittington C.M."/>
            <person name="Wong E.S."/>
            <person name="Gemmell N.J."/>
            <person name="Buschiazzo E."/>
            <person name="Vargas Jentzsch I.M."/>
            <person name="Merkel A."/>
            <person name="Schmitz J."/>
            <person name="Zemann A."/>
            <person name="Churakov G."/>
            <person name="Kriegs J.O."/>
            <person name="Brosius J."/>
            <person name="Murchison E.P."/>
            <person name="Sachidanandam R."/>
            <person name="Smith C."/>
            <person name="Hannon G.J."/>
            <person name="Tsend-Ayush E."/>
            <person name="McMillan D."/>
            <person name="Attenborough R."/>
            <person name="Rens W."/>
            <person name="Ferguson-Smith M."/>
            <person name="Lefevre C.M."/>
            <person name="Sharp J.A."/>
            <person name="Nicholas K.R."/>
            <person name="Ray D.A."/>
            <person name="Kube M."/>
            <person name="Reinhardt R."/>
            <person name="Pringle T.H."/>
            <person name="Taylor J."/>
            <person name="Jones R.C."/>
            <person name="Nixon B."/>
            <person name="Dacheux J.L."/>
            <person name="Niwa H."/>
            <person name="Sekita Y."/>
            <person name="Huang X."/>
            <person name="Stark A."/>
            <person name="Kheradpour P."/>
            <person name="Kellis M."/>
            <person name="Flicek P."/>
            <person name="Chen Y."/>
            <person name="Webber C."/>
            <person name="Hardison R."/>
            <person name="Nelson J."/>
            <person name="Hallsworth-Pepin K."/>
            <person name="Delehaunty K."/>
            <person name="Markovic C."/>
            <person name="Minx P."/>
            <person name="Feng Y."/>
            <person name="Kremitzki C."/>
            <person name="Mitreva M."/>
            <person name="Glasscock J."/>
            <person name="Wylie T."/>
            <person name="Wohldmann P."/>
            <person name="Thiru P."/>
            <person name="Nhan M.N."/>
            <person name="Pohl C.S."/>
            <person name="Smith S.M."/>
            <person name="Hou S."/>
            <person name="Nefedov M."/>
            <person name="de Jong P.J."/>
            <person name="Renfree M.B."/>
            <person name="Mardis E.R."/>
            <person name="Wilson R.K."/>
        </authorList>
    </citation>
    <scope>NUCLEOTIDE SEQUENCE [LARGE SCALE GENOMIC DNA]</scope>
    <source>
        <strain evidence="9 10">Glennie</strain>
    </source>
</reference>
<dbReference type="GO" id="GO:0048639">
    <property type="term" value="P:positive regulation of developmental growth"/>
    <property type="evidence" value="ECO:0007669"/>
    <property type="project" value="Ensembl"/>
</dbReference>
<dbReference type="GO" id="GO:0051726">
    <property type="term" value="P:regulation of cell cycle"/>
    <property type="evidence" value="ECO:0007669"/>
    <property type="project" value="Ensembl"/>
</dbReference>
<dbReference type="GO" id="GO:0008203">
    <property type="term" value="P:cholesterol metabolic process"/>
    <property type="evidence" value="ECO:0007669"/>
    <property type="project" value="Ensembl"/>
</dbReference>
<evidence type="ECO:0000313" key="10">
    <source>
        <dbReference type="Proteomes" id="UP000002279"/>
    </source>
</evidence>
<dbReference type="GeneID" id="100078019"/>
<dbReference type="GO" id="GO:0032760">
    <property type="term" value="P:positive regulation of tumor necrosis factor production"/>
    <property type="evidence" value="ECO:0007669"/>
    <property type="project" value="Ensembl"/>
</dbReference>
<reference evidence="9" key="2">
    <citation type="submission" date="2025-08" db="UniProtKB">
        <authorList>
            <consortium name="Ensembl"/>
        </authorList>
    </citation>
    <scope>IDENTIFICATION</scope>
    <source>
        <strain evidence="9">Glennie</strain>
    </source>
</reference>
<dbReference type="GO" id="GO:0090335">
    <property type="term" value="P:regulation of brown fat cell differentiation"/>
    <property type="evidence" value="ECO:0007669"/>
    <property type="project" value="Ensembl"/>
</dbReference>
<dbReference type="GO" id="GO:0046850">
    <property type="term" value="P:regulation of bone remodeling"/>
    <property type="evidence" value="ECO:0007669"/>
    <property type="project" value="Ensembl"/>
</dbReference>
<dbReference type="PANTHER" id="PTHR11724:SF1">
    <property type="entry name" value="LEPTIN"/>
    <property type="match status" value="1"/>
</dbReference>
<name>F6PLK2_ORNAN</name>
<dbReference type="GO" id="GO:0008343">
    <property type="term" value="P:adult feeding behavior"/>
    <property type="evidence" value="ECO:0007669"/>
    <property type="project" value="Ensembl"/>
</dbReference>
<dbReference type="KEGG" id="oaa:100078019"/>
<dbReference type="FunCoup" id="F6PLK2">
    <property type="interactions" value="655"/>
</dbReference>
<keyword evidence="7" id="KW-1015">Disulfide bond</keyword>
<dbReference type="GO" id="GO:0032817">
    <property type="term" value="P:regulation of natural killer cell proliferation"/>
    <property type="evidence" value="ECO:0007669"/>
    <property type="project" value="Ensembl"/>
</dbReference>
<dbReference type="GO" id="GO:0000122">
    <property type="term" value="P:negative regulation of transcription by RNA polymerase II"/>
    <property type="evidence" value="ECO:0007669"/>
    <property type="project" value="Ensembl"/>
</dbReference>
<dbReference type="Gene3D" id="1.20.1250.10">
    <property type="match status" value="1"/>
</dbReference>
<dbReference type="Ensembl" id="ENSOANT00000001266.2">
    <property type="protein sequence ID" value="ENSOANP00000001265.1"/>
    <property type="gene ID" value="ENSOANG00000000816.2"/>
</dbReference>